<dbReference type="Pfam" id="PF00312">
    <property type="entry name" value="Ribosomal_S15"/>
    <property type="match status" value="1"/>
</dbReference>
<protein>
    <submittedName>
        <fullName evidence="5">BN860_03268g1_1</fullName>
    </submittedName>
</protein>
<evidence type="ECO:0000313" key="6">
    <source>
        <dbReference type="Proteomes" id="UP000019375"/>
    </source>
</evidence>
<dbReference type="PANTHER" id="PTHR23321:SF26">
    <property type="entry name" value="SMALL RIBOSOMAL SUBUNIT PROTEIN US15M"/>
    <property type="match status" value="1"/>
</dbReference>
<dbReference type="GO" id="GO:0005737">
    <property type="term" value="C:cytoplasm"/>
    <property type="evidence" value="ECO:0007669"/>
    <property type="project" value="UniProtKB-ARBA"/>
</dbReference>
<keyword evidence="2 4" id="KW-0689">Ribosomal protein</keyword>
<dbReference type="GO" id="GO:0005840">
    <property type="term" value="C:ribosome"/>
    <property type="evidence" value="ECO:0007669"/>
    <property type="project" value="UniProtKB-KW"/>
</dbReference>
<dbReference type="InterPro" id="IPR009068">
    <property type="entry name" value="uS15_NS1_RNA-bd_sf"/>
</dbReference>
<dbReference type="InterPro" id="IPR000589">
    <property type="entry name" value="Ribosomal_uS15"/>
</dbReference>
<dbReference type="AlphaFoldDB" id="A0A8J2X4S5"/>
<dbReference type="EMBL" id="HG316454">
    <property type="protein sequence ID" value="CDF87299.1"/>
    <property type="molecule type" value="Genomic_DNA"/>
</dbReference>
<gene>
    <name evidence="5" type="ORF">BN860_03268g</name>
</gene>
<keyword evidence="3 4" id="KW-0687">Ribonucleoprotein</keyword>
<organism evidence="5 6">
    <name type="scientific">Zygosaccharomyces bailii (strain CLIB 213 / ATCC 58445 / CBS 680 / BCRC 21525 / NBRC 1098 / NCYC 1416 / NRRL Y-2227)</name>
    <dbReference type="NCBI Taxonomy" id="1333698"/>
    <lineage>
        <taxon>Eukaryota</taxon>
        <taxon>Fungi</taxon>
        <taxon>Dikarya</taxon>
        <taxon>Ascomycota</taxon>
        <taxon>Saccharomycotina</taxon>
        <taxon>Saccharomycetes</taxon>
        <taxon>Saccharomycetales</taxon>
        <taxon>Saccharomycetaceae</taxon>
        <taxon>Zygosaccharomyces</taxon>
    </lineage>
</organism>
<dbReference type="InterPro" id="IPR005290">
    <property type="entry name" value="Ribosomal_uS15_bac-type"/>
</dbReference>
<dbReference type="SMART" id="SM01387">
    <property type="entry name" value="Ribosomal_S15"/>
    <property type="match status" value="1"/>
</dbReference>
<proteinExistence type="inferred from homology"/>
<dbReference type="CDD" id="cd00353">
    <property type="entry name" value="Ribosomal_S15p_S13e"/>
    <property type="match status" value="1"/>
</dbReference>
<dbReference type="GO" id="GO:1990904">
    <property type="term" value="C:ribonucleoprotein complex"/>
    <property type="evidence" value="ECO:0007669"/>
    <property type="project" value="UniProtKB-KW"/>
</dbReference>
<dbReference type="GO" id="GO:0003735">
    <property type="term" value="F:structural constituent of ribosome"/>
    <property type="evidence" value="ECO:0007669"/>
    <property type="project" value="InterPro"/>
</dbReference>
<dbReference type="OrthoDB" id="441444at2759"/>
<name>A0A8J2X4S5_ZYGB2</name>
<keyword evidence="6" id="KW-1185">Reference proteome</keyword>
<comment type="similarity">
    <text evidence="1 4">Belongs to the universal ribosomal protein uS15 family.</text>
</comment>
<evidence type="ECO:0000313" key="5">
    <source>
        <dbReference type="EMBL" id="CDF87299.1"/>
    </source>
</evidence>
<dbReference type="HAMAP" id="MF_01343_B">
    <property type="entry name" value="Ribosomal_uS15_B"/>
    <property type="match status" value="1"/>
</dbReference>
<reference evidence="6" key="1">
    <citation type="journal article" date="2013" name="Genome Announc.">
        <title>Genome sequence of the food spoilage yeast Zygosaccharomyces bailii CLIB 213(T).</title>
        <authorList>
            <person name="Galeote V."/>
            <person name="Bigey F."/>
            <person name="Devillers H."/>
            <person name="Neuveglise C."/>
            <person name="Dequin S."/>
        </authorList>
    </citation>
    <scope>NUCLEOTIDE SEQUENCE [LARGE SCALE GENOMIC DNA]</scope>
    <source>
        <strain evidence="6">CLIB 213 / ATCC 58445 / CBS 680 / CCRC 21525 / NBRC 1098 / NCYC 1416 / NRRL Y-2227</strain>
    </source>
</reference>
<dbReference type="GO" id="GO:0006412">
    <property type="term" value="P:translation"/>
    <property type="evidence" value="ECO:0007669"/>
    <property type="project" value="InterPro"/>
</dbReference>
<evidence type="ECO:0000256" key="3">
    <source>
        <dbReference type="ARBA" id="ARBA00023274"/>
    </source>
</evidence>
<dbReference type="NCBIfam" id="TIGR00952">
    <property type="entry name" value="S15_bact"/>
    <property type="match status" value="1"/>
</dbReference>
<dbReference type="Gene3D" id="1.10.287.10">
    <property type="entry name" value="S15/NS1, RNA-binding"/>
    <property type="match status" value="1"/>
</dbReference>
<dbReference type="PANTHER" id="PTHR23321">
    <property type="entry name" value="RIBOSOMAL PROTEIN S15, BACTERIAL AND ORGANELLAR"/>
    <property type="match status" value="1"/>
</dbReference>
<evidence type="ECO:0000256" key="4">
    <source>
        <dbReference type="RuleBase" id="RU003919"/>
    </source>
</evidence>
<accession>A0A8J2X4S5</accession>
<evidence type="ECO:0000256" key="1">
    <source>
        <dbReference type="ARBA" id="ARBA00008434"/>
    </source>
</evidence>
<dbReference type="Proteomes" id="UP000019375">
    <property type="component" value="Unassembled WGS sequence"/>
</dbReference>
<evidence type="ECO:0000256" key="2">
    <source>
        <dbReference type="ARBA" id="ARBA00022980"/>
    </source>
</evidence>
<dbReference type="SUPFAM" id="SSF47060">
    <property type="entry name" value="S15/NS1 RNA-binding domain"/>
    <property type="match status" value="1"/>
</dbReference>
<dbReference type="PROSITE" id="PS00362">
    <property type="entry name" value="RIBOSOMAL_S15"/>
    <property type="match status" value="1"/>
</dbReference>
<sequence>MLCIRRCVRCDTKYVLSPLFSAARYFSSSSSLQGSKAIKFLKSQRKKQANLARQSELRNSMDSVDPVLGRESTPFVNRVMAELKEPGVLSHGYQTDEVERMIAAVESAQKEQLELSNLNAELIEPESSDSLQARREALLRILSMRNTDNKNSMKLALRLAREEFQRFPDDTGSSEVQAACMTIRIHNLVSHVKDHQKDHANTRVLRTLVQQRQRILRYLKKDNPERYYWTIQKLGLTDAVIAQEFNMDRRYMQDFKFFGDKILVRDSKKVAGQKRREMRKQRRVTNNVQL</sequence>